<dbReference type="Proteomes" id="UP000433883">
    <property type="component" value="Unassembled WGS sequence"/>
</dbReference>
<dbReference type="Pfam" id="PF04082">
    <property type="entry name" value="Fungal_trans"/>
    <property type="match status" value="1"/>
</dbReference>
<dbReference type="Gene3D" id="4.10.240.10">
    <property type="entry name" value="Zn(2)-C6 fungal-type DNA-binding domain"/>
    <property type="match status" value="1"/>
</dbReference>
<feature type="region of interest" description="Disordered" evidence="3">
    <location>
        <begin position="138"/>
        <end position="161"/>
    </location>
</feature>
<evidence type="ECO:0000256" key="1">
    <source>
        <dbReference type="ARBA" id="ARBA00022723"/>
    </source>
</evidence>
<dbReference type="PROSITE" id="PS50048">
    <property type="entry name" value="ZN2_CY6_FUNGAL_2"/>
    <property type="match status" value="1"/>
</dbReference>
<feature type="region of interest" description="Disordered" evidence="3">
    <location>
        <begin position="1"/>
        <end position="24"/>
    </location>
</feature>
<evidence type="ECO:0000256" key="3">
    <source>
        <dbReference type="SAM" id="MobiDB-lite"/>
    </source>
</evidence>
<sequence length="640" mass="70878">MVDTKRKNPPGEDGESAPPAKKTRVRVSRACDQCRSAREKCDGIQPTCFTCASSNRDCSYTLHPKRRGIHRGYIRTLELTLAWAVGNVPNCDVALKKLLQDEKGQAMLSGSDTAAVEKMHRKWRKTPVCKTIDRILSGAKDGPVEGQEASPPEEDDDDDDDGEQIVAYNAEASLMTPESQNIDYPHKKGTDPLRRMTSGQPHSADIQQKNVASGIGEHTVTLLVLPDNFWRLLDIYFAYTHSWLPIVEKDRILKICYTYPPEGLAIDSLAVGSGNHAELWNIFALAAAQDGPGARGPTTEPSERISAVQMRRIARSLRPDNLHTFELGHINSLLLDTLIDLGSRKFTSAWSTLGFATRAISLQESNQKTPAANQIKATFLGCFVLETFLAVELVKMPSLRRDQAMQVGFLDEEGMDEWQPWVAQSNAGKKTDLQQLIQRRTVSKCPGLDGLRQTRLAGIRSRLSKLWEPRTVVENIFTPPAMSNQFGVPQQSPVTSEPAHLRRISTTQDLQKENEILPNPLPTLLQQPRPPFDPAQTTNPFTHETSPHHRLVDFPPPGSNQAVYNLPYDTYNTHQYNPNAPPMSAGPPPASISGFTDLDALFDDLTSFDGVDAGLQPQFMQNLGFAPNADLAEFMGFNVP</sequence>
<evidence type="ECO:0000259" key="4">
    <source>
        <dbReference type="PROSITE" id="PS50048"/>
    </source>
</evidence>
<dbReference type="CDD" id="cd12148">
    <property type="entry name" value="fungal_TF_MHR"/>
    <property type="match status" value="1"/>
</dbReference>
<dbReference type="GO" id="GO:0003677">
    <property type="term" value="F:DNA binding"/>
    <property type="evidence" value="ECO:0007669"/>
    <property type="project" value="InterPro"/>
</dbReference>
<keyword evidence="1" id="KW-0479">Metal-binding</keyword>
<keyword evidence="2" id="KW-0539">Nucleus</keyword>
<protein>
    <recommendedName>
        <fullName evidence="4">Zn(2)-C6 fungal-type domain-containing protein</fullName>
    </recommendedName>
</protein>
<dbReference type="InterPro" id="IPR036864">
    <property type="entry name" value="Zn2-C6_fun-type_DNA-bd_sf"/>
</dbReference>
<proteinExistence type="predicted"/>
<dbReference type="InterPro" id="IPR052783">
    <property type="entry name" value="Metabolic/Drug-Res_Regulator"/>
</dbReference>
<gene>
    <name evidence="5" type="ORF">BLS_009032</name>
</gene>
<dbReference type="InterPro" id="IPR001138">
    <property type="entry name" value="Zn2Cys6_DnaBD"/>
</dbReference>
<dbReference type="PANTHER" id="PTHR47655">
    <property type="entry name" value="QUINIC ACID UTILIZATION ACTIVATOR"/>
    <property type="match status" value="1"/>
</dbReference>
<feature type="domain" description="Zn(2)-C6 fungal-type" evidence="4">
    <location>
        <begin position="30"/>
        <end position="60"/>
    </location>
</feature>
<feature type="region of interest" description="Disordered" evidence="3">
    <location>
        <begin position="177"/>
        <end position="205"/>
    </location>
</feature>
<dbReference type="GO" id="GO:0000981">
    <property type="term" value="F:DNA-binding transcription factor activity, RNA polymerase II-specific"/>
    <property type="evidence" value="ECO:0007669"/>
    <property type="project" value="InterPro"/>
</dbReference>
<dbReference type="GO" id="GO:0008270">
    <property type="term" value="F:zinc ion binding"/>
    <property type="evidence" value="ECO:0007669"/>
    <property type="project" value="InterPro"/>
</dbReference>
<dbReference type="GO" id="GO:0045944">
    <property type="term" value="P:positive regulation of transcription by RNA polymerase II"/>
    <property type="evidence" value="ECO:0007669"/>
    <property type="project" value="TreeGrafter"/>
</dbReference>
<accession>A0A8H3VAB7</accession>
<dbReference type="PANTHER" id="PTHR47655:SF2">
    <property type="entry name" value="QUINIC ACID UTILIZATION ACTIVATOR"/>
    <property type="match status" value="1"/>
</dbReference>
<dbReference type="InterPro" id="IPR007219">
    <property type="entry name" value="XnlR_reg_dom"/>
</dbReference>
<dbReference type="AlphaFoldDB" id="A0A8H3VAB7"/>
<dbReference type="EMBL" id="WNWQ01000008">
    <property type="protein sequence ID" value="KAE9985289.1"/>
    <property type="molecule type" value="Genomic_DNA"/>
</dbReference>
<dbReference type="Pfam" id="PF00172">
    <property type="entry name" value="Zn_clus"/>
    <property type="match status" value="1"/>
</dbReference>
<evidence type="ECO:0000256" key="2">
    <source>
        <dbReference type="ARBA" id="ARBA00023242"/>
    </source>
</evidence>
<dbReference type="GO" id="GO:0006351">
    <property type="term" value="P:DNA-templated transcription"/>
    <property type="evidence" value="ECO:0007669"/>
    <property type="project" value="InterPro"/>
</dbReference>
<dbReference type="PROSITE" id="PS00463">
    <property type="entry name" value="ZN2_CY6_FUNGAL_1"/>
    <property type="match status" value="1"/>
</dbReference>
<dbReference type="CDD" id="cd00067">
    <property type="entry name" value="GAL4"/>
    <property type="match status" value="1"/>
</dbReference>
<name>A0A8H3VAB7_VENIN</name>
<dbReference type="SMART" id="SM00066">
    <property type="entry name" value="GAL4"/>
    <property type="match status" value="1"/>
</dbReference>
<dbReference type="SUPFAM" id="SSF57701">
    <property type="entry name" value="Zn2/Cys6 DNA-binding domain"/>
    <property type="match status" value="1"/>
</dbReference>
<organism evidence="5 6">
    <name type="scientific">Venturia inaequalis</name>
    <name type="common">Apple scab fungus</name>
    <dbReference type="NCBI Taxonomy" id="5025"/>
    <lineage>
        <taxon>Eukaryota</taxon>
        <taxon>Fungi</taxon>
        <taxon>Dikarya</taxon>
        <taxon>Ascomycota</taxon>
        <taxon>Pezizomycotina</taxon>
        <taxon>Dothideomycetes</taxon>
        <taxon>Pleosporomycetidae</taxon>
        <taxon>Venturiales</taxon>
        <taxon>Venturiaceae</taxon>
        <taxon>Venturia</taxon>
    </lineage>
</organism>
<evidence type="ECO:0000313" key="6">
    <source>
        <dbReference type="Proteomes" id="UP000433883"/>
    </source>
</evidence>
<feature type="compositionally biased region" description="Acidic residues" evidence="3">
    <location>
        <begin position="151"/>
        <end position="161"/>
    </location>
</feature>
<feature type="compositionally biased region" description="Basic and acidic residues" evidence="3">
    <location>
        <begin position="184"/>
        <end position="194"/>
    </location>
</feature>
<evidence type="ECO:0000313" key="5">
    <source>
        <dbReference type="EMBL" id="KAE9985289.1"/>
    </source>
</evidence>
<reference evidence="5 6" key="1">
    <citation type="submission" date="2019-11" db="EMBL/GenBank/DDBJ databases">
        <title>Venturia inaequalis Genome Resource.</title>
        <authorList>
            <person name="Lichtner F.J."/>
        </authorList>
    </citation>
    <scope>NUCLEOTIDE SEQUENCE [LARGE SCALE GENOMIC DNA]</scope>
    <source>
        <strain evidence="5">Bline_iso_100314</strain>
    </source>
</reference>
<comment type="caution">
    <text evidence="5">The sequence shown here is derived from an EMBL/GenBank/DDBJ whole genome shotgun (WGS) entry which is preliminary data.</text>
</comment>
<feature type="compositionally biased region" description="Basic and acidic residues" evidence="3">
    <location>
        <begin position="1"/>
        <end position="10"/>
    </location>
</feature>